<dbReference type="GO" id="GO:0005737">
    <property type="term" value="C:cytoplasm"/>
    <property type="evidence" value="ECO:0007669"/>
    <property type="project" value="UniProtKB-SubCell"/>
</dbReference>
<dbReference type="AlphaFoldDB" id="A0A074W1M5"/>
<dbReference type="Gene3D" id="2.60.440.10">
    <property type="entry name" value="YacF-like domains"/>
    <property type="match status" value="1"/>
</dbReference>
<dbReference type="Proteomes" id="UP000027644">
    <property type="component" value="Unassembled WGS sequence"/>
</dbReference>
<dbReference type="Pfam" id="PF07072">
    <property type="entry name" value="ZapD"/>
    <property type="match status" value="1"/>
</dbReference>
<accession>A0A074W1M5</accession>
<comment type="subunit">
    <text evidence="5">Interacts with FtsZ.</text>
</comment>
<comment type="function">
    <text evidence="5">Cell division factor that enhances FtsZ-ring assembly. Directly interacts with FtsZ and promotes bundling of FtsZ protofilaments, with a reduction in FtsZ GTPase activity.</text>
</comment>
<gene>
    <name evidence="5" type="primary">zapD</name>
    <name evidence="6" type="ORF">SASC598J21_008810</name>
</gene>
<comment type="subcellular location">
    <subcellularLocation>
        <location evidence="5">Cytoplasm</location>
    </subcellularLocation>
    <text evidence="5">Localizes to mid-cell in an FtsZ-dependent manner.</text>
</comment>
<sequence>MTDIIHFEHPLSERVRNFLRIAHLFKHFHEVVIRSEIWAHHCALFSLFEIMEAAARAELKLDILQELERQKSLARQRGEEGKNVLVDIQTAITNLQSVQQKFGQHLRENEWLMAIKQRMFVPGGTSPYDLPSYYYWQQKKPAERELQLQQWIQSLLPTYEAIKLLLEILRQNSLSVDCLATSGSYQHNSLAQNIHLLGINVSQNATALPEVSANKYFTHIRFLQASQQQARGQVLTTDIPFTLVMCSFDPVIK</sequence>
<dbReference type="SUPFAM" id="SSF160950">
    <property type="entry name" value="YacF-like"/>
    <property type="match status" value="1"/>
</dbReference>
<dbReference type="PANTHER" id="PTHR39455">
    <property type="entry name" value="CELL DIVISION PROTEIN ZAPD"/>
    <property type="match status" value="1"/>
</dbReference>
<keyword evidence="3 5" id="KW-0717">Septation</keyword>
<evidence type="ECO:0000256" key="1">
    <source>
        <dbReference type="ARBA" id="ARBA00022490"/>
    </source>
</evidence>
<dbReference type="Gene3D" id="1.10.3900.10">
    <property type="entry name" value="YacF-like"/>
    <property type="match status" value="1"/>
</dbReference>
<evidence type="ECO:0000313" key="6">
    <source>
        <dbReference type="EMBL" id="KEQ01339.1"/>
    </source>
</evidence>
<dbReference type="GO" id="GO:0043093">
    <property type="term" value="P:FtsZ-dependent cytokinesis"/>
    <property type="evidence" value="ECO:0007669"/>
    <property type="project" value="UniProtKB-UniRule"/>
</dbReference>
<name>A0A074W1M5_9NEIS</name>
<organism evidence="6 7">
    <name type="scientific">Snodgrassella alvi SCGC AB-598-J21</name>
    <dbReference type="NCBI Taxonomy" id="1385367"/>
    <lineage>
        <taxon>Bacteria</taxon>
        <taxon>Pseudomonadati</taxon>
        <taxon>Pseudomonadota</taxon>
        <taxon>Betaproteobacteria</taxon>
        <taxon>Neisseriales</taxon>
        <taxon>Neisseriaceae</taxon>
        <taxon>Snodgrassella</taxon>
    </lineage>
</organism>
<dbReference type="NCBIfam" id="NF003656">
    <property type="entry name" value="PRK05287.1-4"/>
    <property type="match status" value="1"/>
</dbReference>
<dbReference type="EMBL" id="AVQL01000425">
    <property type="protein sequence ID" value="KEQ01339.1"/>
    <property type="molecule type" value="Genomic_DNA"/>
</dbReference>
<protein>
    <recommendedName>
        <fullName evidence="5">Cell division protein ZapD</fullName>
    </recommendedName>
    <alternativeName>
        <fullName evidence="5">Z ring-associated protein D</fullName>
    </alternativeName>
</protein>
<dbReference type="InterPro" id="IPR036268">
    <property type="entry name" value="ZapD_sf"/>
</dbReference>
<comment type="similarity">
    <text evidence="5">Belongs to the ZapD family.</text>
</comment>
<dbReference type="PANTHER" id="PTHR39455:SF1">
    <property type="entry name" value="CELL DIVISION PROTEIN ZAPD"/>
    <property type="match status" value="1"/>
</dbReference>
<dbReference type="GO" id="GO:0000917">
    <property type="term" value="P:division septum assembly"/>
    <property type="evidence" value="ECO:0007669"/>
    <property type="project" value="UniProtKB-KW"/>
</dbReference>
<evidence type="ECO:0000313" key="7">
    <source>
        <dbReference type="Proteomes" id="UP000027644"/>
    </source>
</evidence>
<dbReference type="InterPro" id="IPR027462">
    <property type="entry name" value="ZapD_C"/>
</dbReference>
<reference evidence="6 7" key="1">
    <citation type="journal article" date="2014" name="PLoS Genet.">
        <title>Hidden diversity in honey bee gut symbionts detected by single-cell genomics.</title>
        <authorList>
            <person name="Engel P."/>
            <person name="Stepanauskas R."/>
            <person name="Moran N."/>
        </authorList>
    </citation>
    <scope>NUCLEOTIDE SEQUENCE [LARGE SCALE GENOMIC DNA]</scope>
    <source>
        <strain evidence="6 7">SCGC AB-598-J21</strain>
    </source>
</reference>
<evidence type="ECO:0000256" key="2">
    <source>
        <dbReference type="ARBA" id="ARBA00022618"/>
    </source>
</evidence>
<proteinExistence type="inferred from homology"/>
<comment type="caution">
    <text evidence="6">The sequence shown here is derived from an EMBL/GenBank/DDBJ whole genome shotgun (WGS) entry which is preliminary data.</text>
</comment>
<keyword evidence="1 5" id="KW-0963">Cytoplasm</keyword>
<keyword evidence="2 5" id="KW-0132">Cell division</keyword>
<keyword evidence="4 5" id="KW-0131">Cell cycle</keyword>
<evidence type="ECO:0000256" key="5">
    <source>
        <dbReference type="HAMAP-Rule" id="MF_01092"/>
    </source>
</evidence>
<dbReference type="GO" id="GO:0032153">
    <property type="term" value="C:cell division site"/>
    <property type="evidence" value="ECO:0007669"/>
    <property type="project" value="TreeGrafter"/>
</dbReference>
<dbReference type="HAMAP" id="MF_01092">
    <property type="entry name" value="ZapD"/>
    <property type="match status" value="1"/>
</dbReference>
<evidence type="ECO:0000256" key="3">
    <source>
        <dbReference type="ARBA" id="ARBA00023210"/>
    </source>
</evidence>
<evidence type="ECO:0000256" key="4">
    <source>
        <dbReference type="ARBA" id="ARBA00023306"/>
    </source>
</evidence>
<dbReference type="InterPro" id="IPR009777">
    <property type="entry name" value="ZapD"/>
</dbReference>